<accession>A0ABW6W7W6</accession>
<evidence type="ECO:0000313" key="3">
    <source>
        <dbReference type="Proteomes" id="UP001602245"/>
    </source>
</evidence>
<dbReference type="Gene3D" id="1.25.40.10">
    <property type="entry name" value="Tetratricopeptide repeat domain"/>
    <property type="match status" value="2"/>
</dbReference>
<dbReference type="RefSeq" id="WP_020509173.1">
    <property type="nucleotide sequence ID" value="NZ_JBIAZU010000001.1"/>
</dbReference>
<keyword evidence="2" id="KW-0808">Transferase</keyword>
<dbReference type="InterPro" id="IPR019734">
    <property type="entry name" value="TPR_rpt"/>
</dbReference>
<dbReference type="PROSITE" id="PS50887">
    <property type="entry name" value="GGDEF"/>
    <property type="match status" value="1"/>
</dbReference>
<dbReference type="InterPro" id="IPR043128">
    <property type="entry name" value="Rev_trsase/Diguanyl_cyclase"/>
</dbReference>
<dbReference type="PANTHER" id="PTHR45138">
    <property type="entry name" value="REGULATORY COMPONENTS OF SENSORY TRANSDUCTION SYSTEM"/>
    <property type="match status" value="1"/>
</dbReference>
<dbReference type="InterPro" id="IPR029787">
    <property type="entry name" value="Nucleotide_cyclase"/>
</dbReference>
<dbReference type="PANTHER" id="PTHR45138:SF9">
    <property type="entry name" value="DIGUANYLATE CYCLASE DGCM-RELATED"/>
    <property type="match status" value="1"/>
</dbReference>
<dbReference type="CDD" id="cd01949">
    <property type="entry name" value="GGDEF"/>
    <property type="match status" value="1"/>
</dbReference>
<comment type="caution">
    <text evidence="2">The sequence shown here is derived from an EMBL/GenBank/DDBJ whole genome shotgun (WGS) entry which is preliminary data.</text>
</comment>
<dbReference type="EC" id="2.7.7.65" evidence="2"/>
<dbReference type="SMART" id="SM00267">
    <property type="entry name" value="GGDEF"/>
    <property type="match status" value="1"/>
</dbReference>
<dbReference type="InterPro" id="IPR011990">
    <property type="entry name" value="TPR-like_helical_dom_sf"/>
</dbReference>
<dbReference type="Proteomes" id="UP001602245">
    <property type="component" value="Unassembled WGS sequence"/>
</dbReference>
<keyword evidence="2" id="KW-0548">Nucleotidyltransferase</keyword>
<evidence type="ECO:0000259" key="1">
    <source>
        <dbReference type="PROSITE" id="PS50887"/>
    </source>
</evidence>
<dbReference type="EMBL" id="JBIAZU010000001">
    <property type="protein sequence ID" value="MFF5288824.1"/>
    <property type="molecule type" value="Genomic_DNA"/>
</dbReference>
<evidence type="ECO:0000313" key="2">
    <source>
        <dbReference type="EMBL" id="MFF5288824.1"/>
    </source>
</evidence>
<protein>
    <submittedName>
        <fullName evidence="2">Diguanylate cyclase</fullName>
        <ecNumber evidence="2">2.7.7.65</ecNumber>
    </submittedName>
</protein>
<dbReference type="Pfam" id="PF00990">
    <property type="entry name" value="GGDEF"/>
    <property type="match status" value="1"/>
</dbReference>
<dbReference type="InterPro" id="IPR050469">
    <property type="entry name" value="Diguanylate_Cyclase"/>
</dbReference>
<dbReference type="InterPro" id="IPR000160">
    <property type="entry name" value="GGDEF_dom"/>
</dbReference>
<reference evidence="2 3" key="1">
    <citation type="submission" date="2024-10" db="EMBL/GenBank/DDBJ databases">
        <title>The Natural Products Discovery Center: Release of the First 8490 Sequenced Strains for Exploring Actinobacteria Biosynthetic Diversity.</title>
        <authorList>
            <person name="Kalkreuter E."/>
            <person name="Kautsar S.A."/>
            <person name="Yang D."/>
            <person name="Bader C.D."/>
            <person name="Teijaro C.N."/>
            <person name="Fluegel L."/>
            <person name="Davis C.M."/>
            <person name="Simpson J.R."/>
            <person name="Lauterbach L."/>
            <person name="Steele A.D."/>
            <person name="Gui C."/>
            <person name="Meng S."/>
            <person name="Li G."/>
            <person name="Viehrig K."/>
            <person name="Ye F."/>
            <person name="Su P."/>
            <person name="Kiefer A.F."/>
            <person name="Nichols A."/>
            <person name="Cepeda A.J."/>
            <person name="Yan W."/>
            <person name="Fan B."/>
            <person name="Jiang Y."/>
            <person name="Adhikari A."/>
            <person name="Zheng C.-J."/>
            <person name="Schuster L."/>
            <person name="Cowan T.M."/>
            <person name="Smanski M.J."/>
            <person name="Chevrette M.G."/>
            <person name="De Carvalho L.P.S."/>
            <person name="Shen B."/>
        </authorList>
    </citation>
    <scope>NUCLEOTIDE SEQUENCE [LARGE SCALE GENOMIC DNA]</scope>
    <source>
        <strain evidence="2 3">NPDC000087</strain>
    </source>
</reference>
<gene>
    <name evidence="2" type="ORF">ACFY35_05260</name>
</gene>
<dbReference type="SUPFAM" id="SSF55073">
    <property type="entry name" value="Nucleotide cyclase"/>
    <property type="match status" value="1"/>
</dbReference>
<dbReference type="Pfam" id="PF13424">
    <property type="entry name" value="TPR_12"/>
    <property type="match status" value="1"/>
</dbReference>
<sequence>MSHEIAVAERATPAELLSRSRDLLRGSEYETAIALARQAAEEGDPATRAEALWILANCRRLQDDYPQALEYALGAAELFREIGHPGGEARARSEVARALLSSGETDEALKESLSALELAEAGADLSAHVTAMTALGNVYLSMQQLDLALQVCERGAEMARLIGDEIANAALQDTVACVLMNDSEVARGRGDQTEAVRLALAAAERSHTAMLIAREHGHRRNEACALANLAEALGSAGQPARALELLDTWRIDPARDSAYTITHHLDTRGGICLALERYEEAITLFTQALGVAESKSAAMMFCEHLSAAYERSGDFAAALDAHKKYHLLYRQVASEAALRTARVAAVRMETEQAKASAERERLRADGLLRMSLEDPLTGLANRRHLDDELATGVAGRAIALVDVDHFKRVNDSFSHQIGDEVLRALGGLLRPACRAGDVAARYGGEEFAVLFRGLSTAEAAAAAERIRRTVEDYDWAGVAPGLAVTVSVGVAVGGESALPAGLLSLADRRLYEAKNAGRNRVHISTSVS</sequence>
<feature type="domain" description="GGDEF" evidence="1">
    <location>
        <begin position="394"/>
        <end position="526"/>
    </location>
</feature>
<dbReference type="SMART" id="SM00028">
    <property type="entry name" value="TPR"/>
    <property type="match status" value="4"/>
</dbReference>
<name>A0ABW6W7W6_9ACTN</name>
<dbReference type="NCBIfam" id="TIGR00254">
    <property type="entry name" value="GGDEF"/>
    <property type="match status" value="1"/>
</dbReference>
<dbReference type="GO" id="GO:0052621">
    <property type="term" value="F:diguanylate cyclase activity"/>
    <property type="evidence" value="ECO:0007669"/>
    <property type="project" value="UniProtKB-EC"/>
</dbReference>
<proteinExistence type="predicted"/>
<dbReference type="Gene3D" id="3.30.70.270">
    <property type="match status" value="1"/>
</dbReference>
<keyword evidence="3" id="KW-1185">Reference proteome</keyword>
<organism evidence="2 3">
    <name type="scientific">Paractinoplanes globisporus</name>
    <dbReference type="NCBI Taxonomy" id="113565"/>
    <lineage>
        <taxon>Bacteria</taxon>
        <taxon>Bacillati</taxon>
        <taxon>Actinomycetota</taxon>
        <taxon>Actinomycetes</taxon>
        <taxon>Micromonosporales</taxon>
        <taxon>Micromonosporaceae</taxon>
        <taxon>Paractinoplanes</taxon>
    </lineage>
</organism>
<dbReference type="SUPFAM" id="SSF81901">
    <property type="entry name" value="HCP-like"/>
    <property type="match status" value="1"/>
</dbReference>